<evidence type="ECO:0000313" key="3">
    <source>
        <dbReference type="Proteomes" id="UP000000759"/>
    </source>
</evidence>
<proteinExistence type="predicted"/>
<gene>
    <name evidence="2" type="ORF">PHATR_37030</name>
</gene>
<feature type="transmembrane region" description="Helical" evidence="1">
    <location>
        <begin position="238"/>
        <end position="258"/>
    </location>
</feature>
<evidence type="ECO:0000313" key="2">
    <source>
        <dbReference type="EMBL" id="ACI65451.1"/>
    </source>
</evidence>
<feature type="transmembrane region" description="Helical" evidence="1">
    <location>
        <begin position="159"/>
        <end position="180"/>
    </location>
</feature>
<keyword evidence="1" id="KW-1133">Transmembrane helix</keyword>
<reference evidence="3" key="2">
    <citation type="submission" date="2008-08" db="EMBL/GenBank/DDBJ databases">
        <authorList>
            <consortium name="Diatom Consortium"/>
            <person name="Grigoriev I."/>
            <person name="Grimwood J."/>
            <person name="Kuo A."/>
            <person name="Otillar R.P."/>
            <person name="Salamov A."/>
            <person name="Detter J.C."/>
            <person name="Lindquist E."/>
            <person name="Shapiro H."/>
            <person name="Lucas S."/>
            <person name="Glavina del Rio T."/>
            <person name="Pitluck S."/>
            <person name="Rokhsar D."/>
            <person name="Bowler C."/>
        </authorList>
    </citation>
    <scope>GENOME REANNOTATION</scope>
    <source>
        <strain evidence="3">CCAP 1055/1</strain>
    </source>
</reference>
<dbReference type="KEGG" id="pti:PHATR_37030"/>
<dbReference type="AlphaFoldDB" id="B5Y4B9"/>
<dbReference type="EMBL" id="CP001141">
    <property type="protein sequence ID" value="ACI65451.1"/>
    <property type="molecule type" value="Genomic_DNA"/>
</dbReference>
<dbReference type="GeneID" id="7204475"/>
<dbReference type="HOGENOM" id="CLU_961268_0_0_1"/>
<dbReference type="PANTHER" id="PTHR12242">
    <property type="entry name" value="OS02G0130600 PROTEIN-RELATED"/>
    <property type="match status" value="1"/>
</dbReference>
<feature type="transmembrane region" description="Helical" evidence="1">
    <location>
        <begin position="187"/>
        <end position="208"/>
    </location>
</feature>
<dbReference type="RefSeq" id="XP_002185981.1">
    <property type="nucleotide sequence ID" value="XM_002185945.1"/>
</dbReference>
<organism evidence="2 3">
    <name type="scientific">Phaeodactylum tricornutum (strain CCAP 1055/1)</name>
    <dbReference type="NCBI Taxonomy" id="556484"/>
    <lineage>
        <taxon>Eukaryota</taxon>
        <taxon>Sar</taxon>
        <taxon>Stramenopiles</taxon>
        <taxon>Ochrophyta</taxon>
        <taxon>Bacillariophyta</taxon>
        <taxon>Bacillariophyceae</taxon>
        <taxon>Bacillariophycidae</taxon>
        <taxon>Naviculales</taxon>
        <taxon>Phaeodactylaceae</taxon>
        <taxon>Phaeodactylum</taxon>
    </lineage>
</organism>
<protein>
    <submittedName>
        <fullName evidence="2">Uncharacterized protein</fullName>
    </submittedName>
</protein>
<name>B5Y4B9_PHATC</name>
<dbReference type="OrthoDB" id="47938at2759"/>
<keyword evidence="3" id="KW-1185">Reference proteome</keyword>
<reference evidence="2 3" key="1">
    <citation type="journal article" date="2008" name="Nature">
        <title>The Phaeodactylum genome reveals the evolutionary history of diatom genomes.</title>
        <authorList>
            <person name="Bowler C."/>
            <person name="Allen A.E."/>
            <person name="Badger J.H."/>
            <person name="Grimwood J."/>
            <person name="Jabbari K."/>
            <person name="Kuo A."/>
            <person name="Maheswari U."/>
            <person name="Martens C."/>
            <person name="Maumus F."/>
            <person name="Otillar R.P."/>
            <person name="Rayko E."/>
            <person name="Salamov A."/>
            <person name="Vandepoele K."/>
            <person name="Beszteri B."/>
            <person name="Gruber A."/>
            <person name="Heijde M."/>
            <person name="Katinka M."/>
            <person name="Mock T."/>
            <person name="Valentin K."/>
            <person name="Verret F."/>
            <person name="Berges J.A."/>
            <person name="Brownlee C."/>
            <person name="Cadoret J.P."/>
            <person name="Chiovitti A."/>
            <person name="Choi C.J."/>
            <person name="Coesel S."/>
            <person name="De Martino A."/>
            <person name="Detter J.C."/>
            <person name="Durkin C."/>
            <person name="Falciatore A."/>
            <person name="Fournet J."/>
            <person name="Haruta M."/>
            <person name="Huysman M.J."/>
            <person name="Jenkins B.D."/>
            <person name="Jiroutova K."/>
            <person name="Jorgensen R.E."/>
            <person name="Joubert Y."/>
            <person name="Kaplan A."/>
            <person name="Kroger N."/>
            <person name="Kroth P.G."/>
            <person name="La Roche J."/>
            <person name="Lindquist E."/>
            <person name="Lommer M."/>
            <person name="Martin-Jezequel V."/>
            <person name="Lopez P.J."/>
            <person name="Lucas S."/>
            <person name="Mangogna M."/>
            <person name="McGinnis K."/>
            <person name="Medlin L.K."/>
            <person name="Montsant A."/>
            <person name="Oudot-Le Secq M.P."/>
            <person name="Napoli C."/>
            <person name="Obornik M."/>
            <person name="Parker M.S."/>
            <person name="Petit J.L."/>
            <person name="Porcel B.M."/>
            <person name="Poulsen N."/>
            <person name="Robison M."/>
            <person name="Rychlewski L."/>
            <person name="Rynearson T.A."/>
            <person name="Schmutz J."/>
            <person name="Shapiro H."/>
            <person name="Siaut M."/>
            <person name="Stanley M."/>
            <person name="Sussman M.R."/>
            <person name="Taylor A.R."/>
            <person name="Vardi A."/>
            <person name="von Dassow P."/>
            <person name="Vyverman W."/>
            <person name="Willis A."/>
            <person name="Wyrwicz L.S."/>
            <person name="Rokhsar D.S."/>
            <person name="Weissenbach J."/>
            <person name="Armbrust E.V."/>
            <person name="Green B.R."/>
            <person name="Van de Peer Y."/>
            <person name="Grigoriev I.V."/>
        </authorList>
    </citation>
    <scope>NUCLEOTIDE SEQUENCE [LARGE SCALE GENOMIC DNA]</scope>
    <source>
        <strain evidence="2 3">CCAP 1055/1</strain>
    </source>
</reference>
<dbReference type="OMA" id="SPRIAYI"/>
<dbReference type="Proteomes" id="UP000000759">
    <property type="component" value="Chromosome 11"/>
</dbReference>
<evidence type="ECO:0000256" key="1">
    <source>
        <dbReference type="SAM" id="Phobius"/>
    </source>
</evidence>
<dbReference type="eggNOG" id="ENOG502RW9I">
    <property type="taxonomic scope" value="Eukaryota"/>
</dbReference>
<keyword evidence="1" id="KW-0472">Membrane</keyword>
<accession>B5Y4B9</accession>
<dbReference type="PaxDb" id="2850-Phatr37030"/>
<keyword evidence="1" id="KW-0812">Transmembrane</keyword>
<dbReference type="GO" id="GO:0016020">
    <property type="term" value="C:membrane"/>
    <property type="evidence" value="ECO:0007669"/>
    <property type="project" value="TreeGrafter"/>
</dbReference>
<sequence length="290" mass="32526">MQNASNGDDVNHGSYCDRLKGELSPCQDWFLTKDQWSGKDLDVVASFCPSGISVLAWKIVATGLTWGTLLYNWISDTPLPSFFLAYLTNWSLLIACVYHLCSITNTLLVARTEQPLDHATGRIKATWVFFVIASHAQMMVTIFYWYSEWSPGDPVEFSNISSHGVVMILTWLDGIVVNRIPIRFMHFWGLVVPYDLSYIMWTVLHALANIGNPNKSDNDPNTNDDAIYGSTSWKTNTGAALVTVFSVILVASPLVFLLQRSLTMYSRPFCCGGNRLRYVEKTQTNAEGLN</sequence>
<feature type="transmembrane region" description="Helical" evidence="1">
    <location>
        <begin position="127"/>
        <end position="147"/>
    </location>
</feature>
<dbReference type="InParanoid" id="B5Y4B9"/>
<dbReference type="PANTHER" id="PTHR12242:SF1">
    <property type="entry name" value="MYND-TYPE DOMAIN-CONTAINING PROTEIN"/>
    <property type="match status" value="1"/>
</dbReference>
<feature type="transmembrane region" description="Helical" evidence="1">
    <location>
        <begin position="86"/>
        <end position="107"/>
    </location>
</feature>